<reference evidence="1 2" key="1">
    <citation type="journal article" date="2018" name="Arch. Microbiol.">
        <title>New insights into the metabolic potential of the phototrophic purple bacterium Rhodopila globiformis DSM 161(T) from its draft genome sequence and evidence for a vanadium-dependent nitrogenase.</title>
        <authorList>
            <person name="Imhoff J.F."/>
            <person name="Rahn T."/>
            <person name="Kunzel S."/>
            <person name="Neulinger S.C."/>
        </authorList>
    </citation>
    <scope>NUCLEOTIDE SEQUENCE [LARGE SCALE GENOMIC DNA]</scope>
    <source>
        <strain evidence="1 2">DSM 16996</strain>
    </source>
</reference>
<name>A0A2S6NBK0_9HYPH</name>
<sequence>MGTRAEPSGLALTAQDAALIRGMINRGDRHHDIAAFFGVNQGRVAEIKDGSRYPGVQAADADELPPKGPYLTPKAAWQENRLR</sequence>
<dbReference type="AlphaFoldDB" id="A0A2S6NBK0"/>
<organism evidence="1 2">
    <name type="scientific">Rhodoblastus sphagnicola</name>
    <dbReference type="NCBI Taxonomy" id="333368"/>
    <lineage>
        <taxon>Bacteria</taxon>
        <taxon>Pseudomonadati</taxon>
        <taxon>Pseudomonadota</taxon>
        <taxon>Alphaproteobacteria</taxon>
        <taxon>Hyphomicrobiales</taxon>
        <taxon>Rhodoblastaceae</taxon>
        <taxon>Rhodoblastus</taxon>
    </lineage>
</organism>
<evidence type="ECO:0000313" key="1">
    <source>
        <dbReference type="EMBL" id="PPQ32000.1"/>
    </source>
</evidence>
<dbReference type="Proteomes" id="UP000239089">
    <property type="component" value="Unassembled WGS sequence"/>
</dbReference>
<dbReference type="RefSeq" id="WP_104507216.1">
    <property type="nucleotide sequence ID" value="NZ_JACIGC010000016.1"/>
</dbReference>
<dbReference type="EMBL" id="NHSJ01000045">
    <property type="protein sequence ID" value="PPQ32000.1"/>
    <property type="molecule type" value="Genomic_DNA"/>
</dbReference>
<accession>A0A2S6NBK0</accession>
<protein>
    <submittedName>
        <fullName evidence="1">Uncharacterized protein</fullName>
    </submittedName>
</protein>
<comment type="caution">
    <text evidence="1">The sequence shown here is derived from an EMBL/GenBank/DDBJ whole genome shotgun (WGS) entry which is preliminary data.</text>
</comment>
<evidence type="ECO:0000313" key="2">
    <source>
        <dbReference type="Proteomes" id="UP000239089"/>
    </source>
</evidence>
<keyword evidence="2" id="KW-1185">Reference proteome</keyword>
<gene>
    <name evidence="1" type="ORF">CCR94_07265</name>
</gene>
<dbReference type="OrthoDB" id="7869995at2"/>
<proteinExistence type="predicted"/>